<evidence type="ECO:0000256" key="1">
    <source>
        <dbReference type="SAM" id="MobiDB-lite"/>
    </source>
</evidence>
<evidence type="ECO:0000313" key="2">
    <source>
        <dbReference type="EMBL" id="MPC25209.1"/>
    </source>
</evidence>
<organism evidence="2 3">
    <name type="scientific">Portunus trituberculatus</name>
    <name type="common">Swimming crab</name>
    <name type="synonym">Neptunus trituberculatus</name>
    <dbReference type="NCBI Taxonomy" id="210409"/>
    <lineage>
        <taxon>Eukaryota</taxon>
        <taxon>Metazoa</taxon>
        <taxon>Ecdysozoa</taxon>
        <taxon>Arthropoda</taxon>
        <taxon>Crustacea</taxon>
        <taxon>Multicrustacea</taxon>
        <taxon>Malacostraca</taxon>
        <taxon>Eumalacostraca</taxon>
        <taxon>Eucarida</taxon>
        <taxon>Decapoda</taxon>
        <taxon>Pleocyemata</taxon>
        <taxon>Brachyura</taxon>
        <taxon>Eubrachyura</taxon>
        <taxon>Portunoidea</taxon>
        <taxon>Portunidae</taxon>
        <taxon>Portuninae</taxon>
        <taxon>Portunus</taxon>
    </lineage>
</organism>
<evidence type="ECO:0000313" key="3">
    <source>
        <dbReference type="Proteomes" id="UP000324222"/>
    </source>
</evidence>
<name>A0A5B7DVS9_PORTR</name>
<gene>
    <name evidence="2" type="ORF">E2C01_018313</name>
</gene>
<keyword evidence="3" id="KW-1185">Reference proteome</keyword>
<dbReference type="AlphaFoldDB" id="A0A5B7DVS9"/>
<dbReference type="EMBL" id="VSRR010001432">
    <property type="protein sequence ID" value="MPC25209.1"/>
    <property type="molecule type" value="Genomic_DNA"/>
</dbReference>
<sequence>MTAFLAYILTKTPEDKWHSPLPWLQAVSWECLWEFLSEGLWSALARLPVLVPPSLCPPSSMCPPLLHSSCLLYYPMTTLPLYSPSPASVGSPSPWQTPGRRA</sequence>
<dbReference type="Proteomes" id="UP000324222">
    <property type="component" value="Unassembled WGS sequence"/>
</dbReference>
<reference evidence="2 3" key="1">
    <citation type="submission" date="2019-05" db="EMBL/GenBank/DDBJ databases">
        <title>Another draft genome of Portunus trituberculatus and its Hox gene families provides insights of decapod evolution.</title>
        <authorList>
            <person name="Jeong J.-H."/>
            <person name="Song I."/>
            <person name="Kim S."/>
            <person name="Choi T."/>
            <person name="Kim D."/>
            <person name="Ryu S."/>
            <person name="Kim W."/>
        </authorList>
    </citation>
    <scope>NUCLEOTIDE SEQUENCE [LARGE SCALE GENOMIC DNA]</scope>
    <source>
        <tissue evidence="2">Muscle</tissue>
    </source>
</reference>
<feature type="region of interest" description="Disordered" evidence="1">
    <location>
        <begin position="83"/>
        <end position="102"/>
    </location>
</feature>
<feature type="compositionally biased region" description="Low complexity" evidence="1">
    <location>
        <begin position="83"/>
        <end position="94"/>
    </location>
</feature>
<comment type="caution">
    <text evidence="2">The sequence shown here is derived from an EMBL/GenBank/DDBJ whole genome shotgun (WGS) entry which is preliminary data.</text>
</comment>
<protein>
    <submittedName>
        <fullName evidence="2">Uncharacterized protein</fullName>
    </submittedName>
</protein>
<proteinExistence type="predicted"/>
<accession>A0A5B7DVS9</accession>